<dbReference type="SUPFAM" id="SSF51735">
    <property type="entry name" value="NAD(P)-binding Rossmann-fold domains"/>
    <property type="match status" value="1"/>
</dbReference>
<sequence length="323" mass="38231">MHTRIITNGDSLLGYAVAFKFLTASKSESYKYRIFCREKQTLKELELLGAEVIETDYKDEALMCRMLRGVSYIMLVPEYSSNRIKEAQLIMKCAKKEKVDYMTLFSYIGVNSLEKVDSFPLMKEYIYLEQLIPKYFDNNSYTVMRIPIFYQFFYYLGPMMEDENKICLPVSDHAKWCAIDMKDALDAIYKLSNPTKENTKNKTQFQFTPERNYNSEDLITAANEGLDRGMTYKEVKRTEMIKYLERMSSDNRFTERPPEDPSLFPLGQYLNKYFVNTLVEYWQMSHLGYTDTITNDLKDAIDHQPLELKKFFSANRHQFKRLR</sequence>
<keyword evidence="3" id="KW-1185">Reference proteome</keyword>
<gene>
    <name evidence="2" type="ORF">G6F64_008488</name>
</gene>
<feature type="domain" description="NmrA-like" evidence="1">
    <location>
        <begin position="21"/>
        <end position="242"/>
    </location>
</feature>
<name>A0A9P7BQ88_RHIOR</name>
<evidence type="ECO:0000313" key="2">
    <source>
        <dbReference type="EMBL" id="KAG1305293.1"/>
    </source>
</evidence>
<dbReference type="OrthoDB" id="10254221at2759"/>
<protein>
    <recommendedName>
        <fullName evidence="1">NmrA-like domain-containing protein</fullName>
    </recommendedName>
</protein>
<dbReference type="Proteomes" id="UP000716291">
    <property type="component" value="Unassembled WGS sequence"/>
</dbReference>
<organism evidence="2 3">
    <name type="scientific">Rhizopus oryzae</name>
    <name type="common">Mucormycosis agent</name>
    <name type="synonym">Rhizopus arrhizus var. delemar</name>
    <dbReference type="NCBI Taxonomy" id="64495"/>
    <lineage>
        <taxon>Eukaryota</taxon>
        <taxon>Fungi</taxon>
        <taxon>Fungi incertae sedis</taxon>
        <taxon>Mucoromycota</taxon>
        <taxon>Mucoromycotina</taxon>
        <taxon>Mucoromycetes</taxon>
        <taxon>Mucorales</taxon>
        <taxon>Mucorineae</taxon>
        <taxon>Rhizopodaceae</taxon>
        <taxon>Rhizopus</taxon>
    </lineage>
</organism>
<comment type="caution">
    <text evidence="2">The sequence shown here is derived from an EMBL/GenBank/DDBJ whole genome shotgun (WGS) entry which is preliminary data.</text>
</comment>
<dbReference type="AlphaFoldDB" id="A0A9P7BQ88"/>
<evidence type="ECO:0000313" key="3">
    <source>
        <dbReference type="Proteomes" id="UP000716291"/>
    </source>
</evidence>
<dbReference type="PANTHER" id="PTHR47129:SF1">
    <property type="entry name" value="NMRA-LIKE DOMAIN-CONTAINING PROTEIN"/>
    <property type="match status" value="1"/>
</dbReference>
<dbReference type="InterPro" id="IPR052718">
    <property type="entry name" value="NmrA-type_oxidoreductase"/>
</dbReference>
<dbReference type="EMBL" id="JAANQT010001399">
    <property type="protein sequence ID" value="KAG1305293.1"/>
    <property type="molecule type" value="Genomic_DNA"/>
</dbReference>
<dbReference type="PANTHER" id="PTHR47129">
    <property type="entry name" value="QUINONE OXIDOREDUCTASE 2"/>
    <property type="match status" value="1"/>
</dbReference>
<dbReference type="Gene3D" id="3.40.50.720">
    <property type="entry name" value="NAD(P)-binding Rossmann-like Domain"/>
    <property type="match status" value="1"/>
</dbReference>
<proteinExistence type="predicted"/>
<accession>A0A9P7BQ88</accession>
<dbReference type="InterPro" id="IPR008030">
    <property type="entry name" value="NmrA-like"/>
</dbReference>
<dbReference type="Pfam" id="PF05368">
    <property type="entry name" value="NmrA"/>
    <property type="match status" value="1"/>
</dbReference>
<evidence type="ECO:0000259" key="1">
    <source>
        <dbReference type="Pfam" id="PF05368"/>
    </source>
</evidence>
<reference evidence="2" key="1">
    <citation type="journal article" date="2020" name="Microb. Genom.">
        <title>Genetic diversity of clinical and environmental Mucorales isolates obtained from an investigation of mucormycosis cases among solid organ transplant recipients.</title>
        <authorList>
            <person name="Nguyen M.H."/>
            <person name="Kaul D."/>
            <person name="Muto C."/>
            <person name="Cheng S.J."/>
            <person name="Richter R.A."/>
            <person name="Bruno V.M."/>
            <person name="Liu G."/>
            <person name="Beyhan S."/>
            <person name="Sundermann A.J."/>
            <person name="Mounaud S."/>
            <person name="Pasculle A.W."/>
            <person name="Nierman W.C."/>
            <person name="Driscoll E."/>
            <person name="Cumbie R."/>
            <person name="Clancy C.J."/>
            <person name="Dupont C.L."/>
        </authorList>
    </citation>
    <scope>NUCLEOTIDE SEQUENCE</scope>
    <source>
        <strain evidence="2">GL11</strain>
    </source>
</reference>
<dbReference type="InterPro" id="IPR036291">
    <property type="entry name" value="NAD(P)-bd_dom_sf"/>
</dbReference>